<organism evidence="2">
    <name type="scientific">uncultured Acidimicrobiales bacterium</name>
    <dbReference type="NCBI Taxonomy" id="310071"/>
    <lineage>
        <taxon>Bacteria</taxon>
        <taxon>Bacillati</taxon>
        <taxon>Actinomycetota</taxon>
        <taxon>Acidimicrobiia</taxon>
        <taxon>Acidimicrobiales</taxon>
        <taxon>environmental samples</taxon>
    </lineage>
</organism>
<evidence type="ECO:0000256" key="1">
    <source>
        <dbReference type="SAM" id="MobiDB-lite"/>
    </source>
</evidence>
<feature type="compositionally biased region" description="Basic residues" evidence="1">
    <location>
        <begin position="1"/>
        <end position="16"/>
    </location>
</feature>
<feature type="non-terminal residue" evidence="2">
    <location>
        <position position="45"/>
    </location>
</feature>
<feature type="non-terminal residue" evidence="2">
    <location>
        <position position="1"/>
    </location>
</feature>
<proteinExistence type="predicted"/>
<name>A0A6J4HG05_9ACTN</name>
<accession>A0A6J4HG05</accession>
<sequence length="45" mass="4978">GQRTHPSPRPRRRQGVHRAVPVRGRGQGSHLPRAAGPADQGRHRL</sequence>
<evidence type="ECO:0000313" key="2">
    <source>
        <dbReference type="EMBL" id="CAA9220320.1"/>
    </source>
</evidence>
<protein>
    <submittedName>
        <fullName evidence="2">Uncharacterized protein</fullName>
    </submittedName>
</protein>
<gene>
    <name evidence="2" type="ORF">AVDCRST_MAG76-589</name>
</gene>
<feature type="region of interest" description="Disordered" evidence="1">
    <location>
        <begin position="1"/>
        <end position="45"/>
    </location>
</feature>
<dbReference type="EMBL" id="CADCSZ010000037">
    <property type="protein sequence ID" value="CAA9220320.1"/>
    <property type="molecule type" value="Genomic_DNA"/>
</dbReference>
<dbReference type="AlphaFoldDB" id="A0A6J4HG05"/>
<reference evidence="2" key="1">
    <citation type="submission" date="2020-02" db="EMBL/GenBank/DDBJ databases">
        <authorList>
            <person name="Meier V. D."/>
        </authorList>
    </citation>
    <scope>NUCLEOTIDE SEQUENCE</scope>
    <source>
        <strain evidence="2">AVDCRST_MAG76</strain>
    </source>
</reference>